<dbReference type="PANTHER" id="PTHR47266">
    <property type="entry name" value="ENDONUCLEASE-RELATED"/>
    <property type="match status" value="1"/>
</dbReference>
<dbReference type="Pfam" id="PF17921">
    <property type="entry name" value="Integrase_H2C2"/>
    <property type="match status" value="1"/>
</dbReference>
<evidence type="ECO:0000313" key="2">
    <source>
        <dbReference type="EMBL" id="GBN10064.1"/>
    </source>
</evidence>
<sequence>MVVIAIASQLYERGFDPRLEGIWSFVPIYDEIAQKNSDPSGKKWLQITPRNLRLEILQNFHDALTDGHLGFSRTYDGIRKRFFRPGLYKSVRRYVVHYQECQRRKSVPQKPPGLLVPIPPATVPFRRVGINLLGRFPKSTRGNKWIIVCTDYLSRSAATEALPTAEAQEVTKFMIEEIVLKHGAPRVITTGRVKVFLPKLATEINQLCNSRHRISPPNERINRVILQKASRYDFNVRRSGTKELGFSLL</sequence>
<organism evidence="2 3">
    <name type="scientific">Araneus ventricosus</name>
    <name type="common">Orbweaver spider</name>
    <name type="synonym">Epeira ventricosa</name>
    <dbReference type="NCBI Taxonomy" id="182803"/>
    <lineage>
        <taxon>Eukaryota</taxon>
        <taxon>Metazoa</taxon>
        <taxon>Ecdysozoa</taxon>
        <taxon>Arthropoda</taxon>
        <taxon>Chelicerata</taxon>
        <taxon>Arachnida</taxon>
        <taxon>Araneae</taxon>
        <taxon>Araneomorphae</taxon>
        <taxon>Entelegynae</taxon>
        <taxon>Araneoidea</taxon>
        <taxon>Araneidae</taxon>
        <taxon>Araneus</taxon>
    </lineage>
</organism>
<evidence type="ECO:0000313" key="3">
    <source>
        <dbReference type="Proteomes" id="UP000499080"/>
    </source>
</evidence>
<accession>A0A4Y2L6B4</accession>
<dbReference type="Proteomes" id="UP000499080">
    <property type="component" value="Unassembled WGS sequence"/>
</dbReference>
<reference evidence="2 3" key="1">
    <citation type="journal article" date="2019" name="Sci. Rep.">
        <title>Orb-weaving spider Araneus ventricosus genome elucidates the spidroin gene catalogue.</title>
        <authorList>
            <person name="Kono N."/>
            <person name="Nakamura H."/>
            <person name="Ohtoshi R."/>
            <person name="Moran D.A.P."/>
            <person name="Shinohara A."/>
            <person name="Yoshida Y."/>
            <person name="Fujiwara M."/>
            <person name="Mori M."/>
            <person name="Tomita M."/>
            <person name="Arakawa K."/>
        </authorList>
    </citation>
    <scope>NUCLEOTIDE SEQUENCE [LARGE SCALE GENOMIC DNA]</scope>
</reference>
<comment type="caution">
    <text evidence="2">The sequence shown here is derived from an EMBL/GenBank/DDBJ whole genome shotgun (WGS) entry which is preliminary data.</text>
</comment>
<dbReference type="SUPFAM" id="SSF53098">
    <property type="entry name" value="Ribonuclease H-like"/>
    <property type="match status" value="1"/>
</dbReference>
<dbReference type="Gene3D" id="3.30.420.10">
    <property type="entry name" value="Ribonuclease H-like superfamily/Ribonuclease H"/>
    <property type="match status" value="1"/>
</dbReference>
<dbReference type="EMBL" id="BGPR01005424">
    <property type="protein sequence ID" value="GBN10064.1"/>
    <property type="molecule type" value="Genomic_DNA"/>
</dbReference>
<feature type="domain" description="Integrase catalytic" evidence="1">
    <location>
        <begin position="120"/>
        <end position="249"/>
    </location>
</feature>
<protein>
    <recommendedName>
        <fullName evidence="1">Integrase catalytic domain-containing protein</fullName>
    </recommendedName>
</protein>
<name>A0A4Y2L6B4_ARAVE</name>
<dbReference type="InterPro" id="IPR036397">
    <property type="entry name" value="RNaseH_sf"/>
</dbReference>
<dbReference type="InterPro" id="IPR052160">
    <property type="entry name" value="Gypsy_RT_Integrase-like"/>
</dbReference>
<dbReference type="GO" id="GO:0003676">
    <property type="term" value="F:nucleic acid binding"/>
    <property type="evidence" value="ECO:0007669"/>
    <property type="project" value="InterPro"/>
</dbReference>
<dbReference type="Gene3D" id="1.10.340.70">
    <property type="match status" value="1"/>
</dbReference>
<dbReference type="InterPro" id="IPR001584">
    <property type="entry name" value="Integrase_cat-core"/>
</dbReference>
<dbReference type="PROSITE" id="PS50994">
    <property type="entry name" value="INTEGRASE"/>
    <property type="match status" value="1"/>
</dbReference>
<dbReference type="OrthoDB" id="6418967at2759"/>
<proteinExistence type="predicted"/>
<dbReference type="AlphaFoldDB" id="A0A4Y2L6B4"/>
<evidence type="ECO:0000259" key="1">
    <source>
        <dbReference type="PROSITE" id="PS50994"/>
    </source>
</evidence>
<dbReference type="FunFam" id="1.10.340.70:FF:000001">
    <property type="entry name" value="Retrovirus-related Pol polyprotein from transposon gypsy-like Protein"/>
    <property type="match status" value="1"/>
</dbReference>
<keyword evidence="3" id="KW-1185">Reference proteome</keyword>
<dbReference type="GO" id="GO:0015074">
    <property type="term" value="P:DNA integration"/>
    <property type="evidence" value="ECO:0007669"/>
    <property type="project" value="InterPro"/>
</dbReference>
<dbReference type="InterPro" id="IPR041588">
    <property type="entry name" value="Integrase_H2C2"/>
</dbReference>
<gene>
    <name evidence="2" type="ORF">AVEN_273546_1</name>
</gene>
<dbReference type="InterPro" id="IPR012337">
    <property type="entry name" value="RNaseH-like_sf"/>
</dbReference>